<accession>H6QUH3</accession>
<dbReference type="EMBL" id="DS178341">
    <property type="protein sequence ID" value="EHS64685.1"/>
    <property type="molecule type" value="Genomic_DNA"/>
</dbReference>
<dbReference type="InterPro" id="IPR043502">
    <property type="entry name" value="DNA/RNA_pol_sf"/>
</dbReference>
<dbReference type="SUPFAM" id="SSF56672">
    <property type="entry name" value="DNA/RNA polymerases"/>
    <property type="match status" value="1"/>
</dbReference>
<evidence type="ECO:0000313" key="2">
    <source>
        <dbReference type="EMBL" id="EHS64685.1"/>
    </source>
</evidence>
<dbReference type="KEGG" id="pgr:PGTG_22408"/>
<evidence type="ECO:0008006" key="4">
    <source>
        <dbReference type="Google" id="ProtNLM"/>
    </source>
</evidence>
<evidence type="ECO:0000256" key="1">
    <source>
        <dbReference type="SAM" id="MobiDB-lite"/>
    </source>
</evidence>
<dbReference type="HOGENOM" id="CLU_003292_3_2_1"/>
<dbReference type="InterPro" id="IPR052055">
    <property type="entry name" value="Hepadnavirus_pol/RT"/>
</dbReference>
<proteinExistence type="predicted"/>
<dbReference type="InParanoid" id="H6QUH3"/>
<gene>
    <name evidence="2" type="ORF">PGTG_22408</name>
</gene>
<evidence type="ECO:0000313" key="3">
    <source>
        <dbReference type="Proteomes" id="UP000008783"/>
    </source>
</evidence>
<dbReference type="VEuPathDB" id="FungiDB:PGTG_22408"/>
<feature type="compositionally biased region" description="Basic and acidic residues" evidence="1">
    <location>
        <begin position="81"/>
        <end position="100"/>
    </location>
</feature>
<protein>
    <recommendedName>
        <fullName evidence="4">Reverse transcriptase domain-containing protein</fullName>
    </recommendedName>
</protein>
<dbReference type="PANTHER" id="PTHR33050">
    <property type="entry name" value="REVERSE TRANSCRIPTASE DOMAIN-CONTAINING PROTEIN"/>
    <property type="match status" value="1"/>
</dbReference>
<dbReference type="AlphaFoldDB" id="H6QUH3"/>
<feature type="compositionally biased region" description="Polar residues" evidence="1">
    <location>
        <begin position="39"/>
        <end position="65"/>
    </location>
</feature>
<sequence>MVDVNATRATSKKIKDSSSSKTRNEDNSIANSLIPGGSNVATSDASTQANKGSSNVQALNGSLTNPGDGRAGVLISDGEQANDRMHSPLVDTSEHRRDRAPAALLNPSAKATTSAITDSQAVDEEEEDRSPAIAAPSIMTERQQMWDRAVTAQESGDKDLAEMLFKAIGRIGTNAPKQISDAGIFARPVMIDSGEITYLGAKEVTATQPATRPHVESQEPEKFFLTEGDLVYAIGSVTNHNSVGFAPFLDENIRKLRSPLPLTIFNRKWQQRAMAHHLDRRQRSDDLSADKDKSGGYKGFSFVQEWTQTYAQWSRNHRAFAKTLHDVYKIIKFSKLLATHKNNCDDITEEFGFMVAFRYNMEVRSNTFSHRITNEDVKNAIPDISQRKESVVEQCYNTCRNFGELEWEENLYAPGLSHSNHDPLTGYLKPLRNGNGYQASHHNNAMIANPNFQGQSWMNSPTNGYMNSNMSGSYSYNPRANHHTNGQGGSGNQGFQNGAKRPRGGYKGGNYTEGYGNRNDGGQASGKKNNHNKHPSDNVQSSRPFAESDDNPNARIEWPQGVKCEMNIELWEEALQKAGILSKYEDVLLGFRDGFDQGIPTHRIQGMPCFTPDNHLSARLAEDKIRDSMKKELAADRMFGPFTIEEVKSKFQFFRTNPLGAVVNGDGSVRPINDLSFPHGDPLIPSVNSFVNKHDFETTWDDFNEVSSFFKLSEGPLLLALFDWEKAYRQIPTHPSQWPYLMVKGMDENLYLDTRITFGGVAGCGSFGRPADAWKEIMFAEFDLIKVFRWVDDNLFVKKMGSKTDMIDIVNRSVELGVLTNLKKCSTFSEEQKFIGFLWNGVTKTVRLPEEKLEQRKKQILEFLDKTRKFSFNELRCYLRSLYRWMCDWFDLDAKRFSPEDVLLDLGRWIHTLNNFKHSRLISSADPVDIGWVGDASTSFGIGVLIGKHWSQLRIIQDRFKGLRKRNIAWLETVAVRVGLIMLKQMNRLRKGSNVLVWTDNTTTESAILKRKSGNTEVNDEWKVIQDFLISEEIELTARRYTLGL</sequence>
<dbReference type="GeneID" id="13542459"/>
<feature type="compositionally biased region" description="Basic and acidic residues" evidence="1">
    <location>
        <begin position="13"/>
        <end position="26"/>
    </location>
</feature>
<dbReference type="RefSeq" id="XP_003888834.1">
    <property type="nucleotide sequence ID" value="XM_003888785.1"/>
</dbReference>
<dbReference type="PANTHER" id="PTHR33050:SF7">
    <property type="entry name" value="RIBONUCLEASE H"/>
    <property type="match status" value="1"/>
</dbReference>
<feature type="compositionally biased region" description="Polar residues" evidence="1">
    <location>
        <begin position="109"/>
        <end position="120"/>
    </location>
</feature>
<dbReference type="OrthoDB" id="10064489at2759"/>
<organism evidence="2 3">
    <name type="scientific">Puccinia graminis f. sp. tritici (strain CRL 75-36-700-3 / race SCCL)</name>
    <name type="common">Black stem rust fungus</name>
    <dbReference type="NCBI Taxonomy" id="418459"/>
    <lineage>
        <taxon>Eukaryota</taxon>
        <taxon>Fungi</taxon>
        <taxon>Dikarya</taxon>
        <taxon>Basidiomycota</taxon>
        <taxon>Pucciniomycotina</taxon>
        <taxon>Pucciniomycetes</taxon>
        <taxon>Pucciniales</taxon>
        <taxon>Pucciniaceae</taxon>
        <taxon>Puccinia</taxon>
    </lineage>
</organism>
<reference evidence="3" key="1">
    <citation type="journal article" date="2011" name="Proc. Natl. Acad. Sci. U.S.A.">
        <title>Obligate biotrophy features unraveled by the genomic analysis of rust fungi.</title>
        <authorList>
            <person name="Duplessis S."/>
            <person name="Cuomo C.A."/>
            <person name="Lin Y.-C."/>
            <person name="Aerts A."/>
            <person name="Tisserant E."/>
            <person name="Veneault-Fourrey C."/>
            <person name="Joly D.L."/>
            <person name="Hacquard S."/>
            <person name="Amselem J."/>
            <person name="Cantarel B.L."/>
            <person name="Chiu R."/>
            <person name="Coutinho P.M."/>
            <person name="Feau N."/>
            <person name="Field M."/>
            <person name="Frey P."/>
            <person name="Gelhaye E."/>
            <person name="Goldberg J."/>
            <person name="Grabherr M.G."/>
            <person name="Kodira C.D."/>
            <person name="Kohler A."/>
            <person name="Kuees U."/>
            <person name="Lindquist E.A."/>
            <person name="Lucas S.M."/>
            <person name="Mago R."/>
            <person name="Mauceli E."/>
            <person name="Morin E."/>
            <person name="Murat C."/>
            <person name="Pangilinan J.L."/>
            <person name="Park R."/>
            <person name="Pearson M."/>
            <person name="Quesneville H."/>
            <person name="Rouhier N."/>
            <person name="Sakthikumar S."/>
            <person name="Salamov A.A."/>
            <person name="Schmutz J."/>
            <person name="Selles B."/>
            <person name="Shapiro H."/>
            <person name="Tanguay P."/>
            <person name="Tuskan G.A."/>
            <person name="Henrissat B."/>
            <person name="Van de Peer Y."/>
            <person name="Rouze P."/>
            <person name="Ellis J.G."/>
            <person name="Dodds P.N."/>
            <person name="Schein J.E."/>
            <person name="Zhong S."/>
            <person name="Hamelin R.C."/>
            <person name="Grigoriev I.V."/>
            <person name="Szabo L.J."/>
            <person name="Martin F."/>
        </authorList>
    </citation>
    <scope>NUCLEOTIDE SEQUENCE [LARGE SCALE GENOMIC DNA]</scope>
    <source>
        <strain evidence="3">CRL 75-36-700-3 / race SCCL</strain>
    </source>
</reference>
<feature type="region of interest" description="Disordered" evidence="1">
    <location>
        <begin position="474"/>
        <end position="558"/>
    </location>
</feature>
<feature type="region of interest" description="Disordered" evidence="1">
    <location>
        <begin position="1"/>
        <end position="139"/>
    </location>
</feature>
<keyword evidence="3" id="KW-1185">Reference proteome</keyword>
<name>H6QUH3_PUCGT</name>
<dbReference type="Proteomes" id="UP000008783">
    <property type="component" value="Unassembled WGS sequence"/>
</dbReference>